<accession>A0A8B8C923</accession>
<dbReference type="KEGG" id="cvn:111116560"/>
<keyword evidence="1" id="KW-0245">EGF-like domain</keyword>
<organism evidence="5 6">
    <name type="scientific">Crassostrea virginica</name>
    <name type="common">Eastern oyster</name>
    <dbReference type="NCBI Taxonomy" id="6565"/>
    <lineage>
        <taxon>Eukaryota</taxon>
        <taxon>Metazoa</taxon>
        <taxon>Spiralia</taxon>
        <taxon>Lophotrochozoa</taxon>
        <taxon>Mollusca</taxon>
        <taxon>Bivalvia</taxon>
        <taxon>Autobranchia</taxon>
        <taxon>Pteriomorphia</taxon>
        <taxon>Ostreida</taxon>
        <taxon>Ostreoidea</taxon>
        <taxon>Ostreidae</taxon>
        <taxon>Crassostrea</taxon>
    </lineage>
</organism>
<feature type="domain" description="EGF-like" evidence="4">
    <location>
        <begin position="322"/>
        <end position="353"/>
    </location>
</feature>
<dbReference type="AlphaFoldDB" id="A0A8B8C923"/>
<dbReference type="Proteomes" id="UP000694844">
    <property type="component" value="Chromosome 10"/>
</dbReference>
<dbReference type="PANTHER" id="PTHR24043:SF8">
    <property type="entry name" value="EGF-LIKE DOMAIN-CONTAINING PROTEIN"/>
    <property type="match status" value="1"/>
</dbReference>
<feature type="signal peptide" evidence="3">
    <location>
        <begin position="1"/>
        <end position="18"/>
    </location>
</feature>
<evidence type="ECO:0000256" key="3">
    <source>
        <dbReference type="SAM" id="SignalP"/>
    </source>
</evidence>
<evidence type="ECO:0000256" key="2">
    <source>
        <dbReference type="SAM" id="Phobius"/>
    </source>
</evidence>
<dbReference type="OrthoDB" id="10252017at2759"/>
<proteinExistence type="predicted"/>
<dbReference type="GO" id="GO:0005044">
    <property type="term" value="F:scavenger receptor activity"/>
    <property type="evidence" value="ECO:0007669"/>
    <property type="project" value="InterPro"/>
</dbReference>
<dbReference type="Gene3D" id="2.60.120.260">
    <property type="entry name" value="Galactose-binding domain-like"/>
    <property type="match status" value="1"/>
</dbReference>
<keyword evidence="2" id="KW-1133">Transmembrane helix</keyword>
<evidence type="ECO:0000313" key="6">
    <source>
        <dbReference type="RefSeq" id="XP_022311266.1"/>
    </source>
</evidence>
<feature type="domain" description="EGF-like" evidence="4">
    <location>
        <begin position="187"/>
        <end position="219"/>
    </location>
</feature>
<dbReference type="InterPro" id="IPR008979">
    <property type="entry name" value="Galactose-bd-like_sf"/>
</dbReference>
<feature type="domain" description="EGF-like" evidence="4">
    <location>
        <begin position="238"/>
        <end position="279"/>
    </location>
</feature>
<feature type="domain" description="EGF-like" evidence="4">
    <location>
        <begin position="362"/>
        <end position="397"/>
    </location>
</feature>
<dbReference type="SUPFAM" id="SSF49785">
    <property type="entry name" value="Galactose-binding domain-like"/>
    <property type="match status" value="1"/>
</dbReference>
<protein>
    <submittedName>
        <fullName evidence="6">Protein draper-like</fullName>
    </submittedName>
</protein>
<dbReference type="Gene3D" id="2.170.300.10">
    <property type="entry name" value="Tie2 ligand-binding domain superfamily"/>
    <property type="match status" value="2"/>
</dbReference>
<dbReference type="PANTHER" id="PTHR24043">
    <property type="entry name" value="SCAVENGER RECEPTOR CLASS F"/>
    <property type="match status" value="1"/>
</dbReference>
<sequence length="487" mass="53654">MELSNGIIFLTGLVLAIAYDDLSRNEVSTQSSTTYSPTDAYRAGNAVDRDITTCMRTNPIGLSTDKTVWWKVDLGWVYNIYSVNILFLNYDGFEMRQRGRFAGFSLFVSKNGSMDSSSLCYKDGPQLPPLNFTTTCITSGRYVIFYNERLDGVTYPEGYELLAYTELCEVIVQECEDGTYGQNCVYICSDNCLNGSPCNRQTGHCDTGCKPGYTNALCNEHCLPGFYGIKCKQRCSGHCLDNLACNHFDGTCSDGCEAGYVDTLCNTSCRHGYYGKNCSYVCSPNCKTCNHTDGLCTCYAGWSRPDCTNACDKSYGENCKFICSSLCFNQKCDPFNGTCLTSCKDNSYGDKCAGCVGSYGEDCQYPCSKHCVNQTCDRLNGRCVSGCDRGYYGPKCDQELVLPRESVLCLSTVASGILGATVSASVFLTTAVVIFFMRRKKLCIFGKNVTSTTDSPYAEIENQPNGESAYQELTVSELNKEYQNLAL</sequence>
<keyword evidence="2" id="KW-0472">Membrane</keyword>
<gene>
    <name evidence="6" type="primary">LOC111116560</name>
</gene>
<evidence type="ECO:0000313" key="5">
    <source>
        <dbReference type="Proteomes" id="UP000694844"/>
    </source>
</evidence>
<feature type="domain" description="EGF-like" evidence="4">
    <location>
        <begin position="281"/>
        <end position="308"/>
    </location>
</feature>
<keyword evidence="3" id="KW-0732">Signal</keyword>
<feature type="transmembrane region" description="Helical" evidence="2">
    <location>
        <begin position="413"/>
        <end position="437"/>
    </location>
</feature>
<evidence type="ECO:0000259" key="4">
    <source>
        <dbReference type="SMART" id="SM00181"/>
    </source>
</evidence>
<keyword evidence="5" id="KW-1185">Reference proteome</keyword>
<keyword evidence="2" id="KW-0812">Transmembrane</keyword>
<evidence type="ECO:0000256" key="1">
    <source>
        <dbReference type="ARBA" id="ARBA00022536"/>
    </source>
</evidence>
<name>A0A8B8C923_CRAVI</name>
<dbReference type="InterPro" id="IPR042635">
    <property type="entry name" value="MEGF10/SREC1/2-like"/>
</dbReference>
<feature type="chain" id="PRO_5034750395" evidence="3">
    <location>
        <begin position="19"/>
        <end position="487"/>
    </location>
</feature>
<dbReference type="SMART" id="SM00181">
    <property type="entry name" value="EGF"/>
    <property type="match status" value="5"/>
</dbReference>
<dbReference type="InterPro" id="IPR000742">
    <property type="entry name" value="EGF"/>
</dbReference>
<dbReference type="Pfam" id="PF22633">
    <property type="entry name" value="F5_F8_type_C_2"/>
    <property type="match status" value="1"/>
</dbReference>
<dbReference type="RefSeq" id="XP_022311266.1">
    <property type="nucleotide sequence ID" value="XM_022455558.1"/>
</dbReference>
<dbReference type="GeneID" id="111116560"/>
<reference evidence="6" key="1">
    <citation type="submission" date="2025-08" db="UniProtKB">
        <authorList>
            <consortium name="RefSeq"/>
        </authorList>
    </citation>
    <scope>IDENTIFICATION</scope>
    <source>
        <tissue evidence="6">Whole sample</tissue>
    </source>
</reference>